<feature type="compositionally biased region" description="Low complexity" evidence="1">
    <location>
        <begin position="1"/>
        <end position="20"/>
    </location>
</feature>
<keyword evidence="3" id="KW-1185">Reference proteome</keyword>
<dbReference type="OrthoDB" id="345385at2759"/>
<sequence>MSQSGKSSPRSSTGSRPESGVTTPRKGGETLGDKCGSPEHGMGTCRKDTLKGVGFADGMKDASKTQEFKKGYSSAEGKAQDGLIRSLTSALFGTPIGFFKSRADLRTWGEQSLTDPSVQPYKRPPVATPFHTSLPGYSQKACEPLRRELAGRPAPFYTLAPKGGFVYNPHHPSMDFARVEIQRPLFTGEIKPPMYDWKELNEYKMMNLPYPNALMLPTSPSPIYVPGNYLVSYPYGVPAVEENEAWIAPSLPKNRRCRFLC</sequence>
<evidence type="ECO:0000313" key="2">
    <source>
        <dbReference type="EMBL" id="PFH33237.1"/>
    </source>
</evidence>
<dbReference type="GeneID" id="40313362"/>
<proteinExistence type="predicted"/>
<protein>
    <recommendedName>
        <fullName evidence="4">Inner membrane complex protein 24</fullName>
    </recommendedName>
</protein>
<name>A0A2A9MCA0_BESBE</name>
<dbReference type="Proteomes" id="UP000224006">
    <property type="component" value="Chromosome VIII"/>
</dbReference>
<comment type="caution">
    <text evidence="2">The sequence shown here is derived from an EMBL/GenBank/DDBJ whole genome shotgun (WGS) entry which is preliminary data.</text>
</comment>
<evidence type="ECO:0000256" key="1">
    <source>
        <dbReference type="SAM" id="MobiDB-lite"/>
    </source>
</evidence>
<dbReference type="EMBL" id="NWUJ01000009">
    <property type="protein sequence ID" value="PFH33237.1"/>
    <property type="molecule type" value="Genomic_DNA"/>
</dbReference>
<dbReference type="RefSeq" id="XP_029217246.1">
    <property type="nucleotide sequence ID" value="XM_029366786.1"/>
</dbReference>
<gene>
    <name evidence="2" type="ORF">BESB_084360</name>
</gene>
<feature type="region of interest" description="Disordered" evidence="1">
    <location>
        <begin position="1"/>
        <end position="47"/>
    </location>
</feature>
<evidence type="ECO:0000313" key="3">
    <source>
        <dbReference type="Proteomes" id="UP000224006"/>
    </source>
</evidence>
<reference evidence="2 3" key="1">
    <citation type="submission" date="2017-09" db="EMBL/GenBank/DDBJ databases">
        <title>Genome sequencing of Besnoitia besnoiti strain Bb-Ger1.</title>
        <authorList>
            <person name="Schares G."/>
            <person name="Venepally P."/>
            <person name="Lorenzi H.A."/>
        </authorList>
    </citation>
    <scope>NUCLEOTIDE SEQUENCE [LARGE SCALE GENOMIC DNA]</scope>
    <source>
        <strain evidence="2 3">Bb-Ger1</strain>
    </source>
</reference>
<organism evidence="2 3">
    <name type="scientific">Besnoitia besnoiti</name>
    <name type="common">Apicomplexan protozoan</name>
    <dbReference type="NCBI Taxonomy" id="94643"/>
    <lineage>
        <taxon>Eukaryota</taxon>
        <taxon>Sar</taxon>
        <taxon>Alveolata</taxon>
        <taxon>Apicomplexa</taxon>
        <taxon>Conoidasida</taxon>
        <taxon>Coccidia</taxon>
        <taxon>Eucoccidiorida</taxon>
        <taxon>Eimeriorina</taxon>
        <taxon>Sarcocystidae</taxon>
        <taxon>Besnoitia</taxon>
    </lineage>
</organism>
<dbReference type="VEuPathDB" id="ToxoDB:BESB_084360"/>
<evidence type="ECO:0008006" key="4">
    <source>
        <dbReference type="Google" id="ProtNLM"/>
    </source>
</evidence>
<dbReference type="KEGG" id="bbes:BESB_084360"/>
<dbReference type="AlphaFoldDB" id="A0A2A9MCA0"/>
<accession>A0A2A9MCA0</accession>